<feature type="domain" description="Aminotransferase class V" evidence="2">
    <location>
        <begin position="66"/>
        <end position="448"/>
    </location>
</feature>
<dbReference type="SUPFAM" id="SSF53383">
    <property type="entry name" value="PLP-dependent transferases"/>
    <property type="match status" value="1"/>
</dbReference>
<dbReference type="InterPro" id="IPR015422">
    <property type="entry name" value="PyrdxlP-dep_Trfase_small"/>
</dbReference>
<dbReference type="Gene3D" id="3.40.640.10">
    <property type="entry name" value="Type I PLP-dependent aspartate aminotransferase-like (Major domain)"/>
    <property type="match status" value="1"/>
</dbReference>
<evidence type="ECO:0000256" key="1">
    <source>
        <dbReference type="ARBA" id="ARBA00022898"/>
    </source>
</evidence>
<dbReference type="Proteomes" id="UP000556700">
    <property type="component" value="Unassembled WGS sequence"/>
</dbReference>
<dbReference type="Gene3D" id="3.90.1150.10">
    <property type="entry name" value="Aspartate Aminotransferase, domain 1"/>
    <property type="match status" value="1"/>
</dbReference>
<comment type="caution">
    <text evidence="3">The sequence shown here is derived from an EMBL/GenBank/DDBJ whole genome shotgun (WGS) entry which is preliminary data.</text>
</comment>
<dbReference type="InterPro" id="IPR015424">
    <property type="entry name" value="PyrdxlP-dep_Trfase"/>
</dbReference>
<name>A0A6V6YZJ6_9FLAO</name>
<evidence type="ECO:0000313" key="3">
    <source>
        <dbReference type="EMBL" id="CAD0004739.1"/>
    </source>
</evidence>
<reference evidence="3 4" key="1">
    <citation type="submission" date="2020-06" db="EMBL/GenBank/DDBJ databases">
        <authorList>
            <person name="Criscuolo A."/>
        </authorList>
    </citation>
    <scope>NUCLEOTIDE SEQUENCE [LARGE SCALE GENOMIC DNA]</scope>
    <source>
        <strain evidence="4">CIP 110025</strain>
    </source>
</reference>
<dbReference type="InterPro" id="IPR000192">
    <property type="entry name" value="Aminotrans_V_dom"/>
</dbReference>
<proteinExistence type="predicted"/>
<gene>
    <name evidence="3" type="ORF">FLACHUCJ7_01982</name>
</gene>
<keyword evidence="3" id="KW-0456">Lyase</keyword>
<dbReference type="AlphaFoldDB" id="A0A6V6YZJ6"/>
<keyword evidence="4" id="KW-1185">Reference proteome</keyword>
<dbReference type="InterPro" id="IPR015421">
    <property type="entry name" value="PyrdxlP-dep_Trfase_major"/>
</dbReference>
<evidence type="ECO:0000313" key="4">
    <source>
        <dbReference type="Proteomes" id="UP000556700"/>
    </source>
</evidence>
<organism evidence="3 4">
    <name type="scientific">Flavobacterium chungangense</name>
    <dbReference type="NCBI Taxonomy" id="554283"/>
    <lineage>
        <taxon>Bacteria</taxon>
        <taxon>Pseudomonadati</taxon>
        <taxon>Bacteroidota</taxon>
        <taxon>Flavobacteriia</taxon>
        <taxon>Flavobacteriales</taxon>
        <taxon>Flavobacteriaceae</taxon>
        <taxon>Flavobacterium</taxon>
    </lineage>
</organism>
<dbReference type="PANTHER" id="PTHR43586:SF8">
    <property type="entry name" value="CYSTEINE DESULFURASE 1, CHLOROPLASTIC"/>
    <property type="match status" value="1"/>
</dbReference>
<dbReference type="RefSeq" id="WP_051872907.1">
    <property type="nucleotide sequence ID" value="NZ_CAIJDO010000134.1"/>
</dbReference>
<dbReference type="GO" id="GO:0016829">
    <property type="term" value="F:lyase activity"/>
    <property type="evidence" value="ECO:0007669"/>
    <property type="project" value="UniProtKB-KW"/>
</dbReference>
<dbReference type="PANTHER" id="PTHR43586">
    <property type="entry name" value="CYSTEINE DESULFURASE"/>
    <property type="match status" value="1"/>
</dbReference>
<keyword evidence="1" id="KW-0663">Pyridoxal phosphate</keyword>
<evidence type="ECO:0000259" key="2">
    <source>
        <dbReference type="Pfam" id="PF00266"/>
    </source>
</evidence>
<dbReference type="EMBL" id="CAIJDO010000134">
    <property type="protein sequence ID" value="CAD0004739.1"/>
    <property type="molecule type" value="Genomic_DNA"/>
</dbReference>
<protein>
    <submittedName>
        <fullName evidence="3">Selenocysteine lyase</fullName>
    </submittedName>
</protein>
<accession>A0A6V6YZJ6</accession>
<dbReference type="Pfam" id="PF00266">
    <property type="entry name" value="Aminotran_5"/>
    <property type="match status" value="1"/>
</dbReference>
<sequence length="510" mass="57616">MDTILKTKPSELERYFSEFRENTVGLNHSFESVYGRQKILYADWIASGRLYFPIEDIMLGKVGPMIANTHSFSSHTGKASTYAYQYARELIKKHVNANDSDCLVATGTGMTAALNKLQRIMGLRSQDNIHSVKLNFNDERPVVFITHMEHHSNQVPWYETFADVVVLPCGDDNLVDPKILAAEIKKYGSRSLKIGSFTACSNVTGIITPYHELAKIMHQNGGYCFVDFAASAPYVKIDMHPEDPEEALDAVFFSPHKFLGGPGTCGILVFKKELYKSSFPDNPGGGNVKYTDPWGGYHYSDAIEVKEDGGTPGFLQVIRTALCLELKDKMGIEKMKNREKELLDLCFSELHKIKGVTILGDLKTERIGCVSFTVQDIHYNLIVRLLNDRFGIQVRGGWSCASTYAHFLFDIDEEKSNSITKGILEQNLTQKPGWVRISLHPTMTNEELVFICKALEAIVLNIDEWQKVYHYNPASNEFDNIVIAEVIDQDVKEWFNLDKFFLNSLNTTEV</sequence>